<dbReference type="PANTHER" id="PTHR43800:SF1">
    <property type="entry name" value="PEPTIDYL-LYSINE N-ACETYLTRANSFERASE YJAB"/>
    <property type="match status" value="1"/>
</dbReference>
<keyword evidence="2" id="KW-0012">Acyltransferase</keyword>
<dbReference type="InterPro" id="IPR016181">
    <property type="entry name" value="Acyl_CoA_acyltransferase"/>
</dbReference>
<keyword evidence="1" id="KW-0808">Transferase</keyword>
<proteinExistence type="predicted"/>
<dbReference type="Proteomes" id="UP000823637">
    <property type="component" value="Unassembled WGS sequence"/>
</dbReference>
<gene>
    <name evidence="4" type="ORF">IAC32_02475</name>
</gene>
<feature type="domain" description="N-acetyltransferase" evidence="3">
    <location>
        <begin position="22"/>
        <end position="150"/>
    </location>
</feature>
<evidence type="ECO:0000256" key="1">
    <source>
        <dbReference type="ARBA" id="ARBA00022679"/>
    </source>
</evidence>
<dbReference type="SUPFAM" id="SSF55729">
    <property type="entry name" value="Acyl-CoA N-acyltransferases (Nat)"/>
    <property type="match status" value="1"/>
</dbReference>
<reference evidence="4" key="1">
    <citation type="submission" date="2020-10" db="EMBL/GenBank/DDBJ databases">
        <authorList>
            <person name="Gilroy R."/>
        </authorList>
    </citation>
    <scope>NUCLEOTIDE SEQUENCE</scope>
    <source>
        <strain evidence="4">D3-1215</strain>
    </source>
</reference>
<accession>A0A9D9HCK8</accession>
<dbReference type="InterPro" id="IPR000182">
    <property type="entry name" value="GNAT_dom"/>
</dbReference>
<dbReference type="Gene3D" id="3.40.630.30">
    <property type="match status" value="1"/>
</dbReference>
<dbReference type="PROSITE" id="PS51186">
    <property type="entry name" value="GNAT"/>
    <property type="match status" value="1"/>
</dbReference>
<protein>
    <submittedName>
        <fullName evidence="4">GNAT family N-acetyltransferase</fullName>
    </submittedName>
</protein>
<comment type="caution">
    <text evidence="4">The sequence shown here is derived from an EMBL/GenBank/DDBJ whole genome shotgun (WGS) entry which is preliminary data.</text>
</comment>
<dbReference type="Pfam" id="PF13673">
    <property type="entry name" value="Acetyltransf_10"/>
    <property type="match status" value="1"/>
</dbReference>
<name>A0A9D9HCK8_9BACT</name>
<evidence type="ECO:0000313" key="5">
    <source>
        <dbReference type="Proteomes" id="UP000823637"/>
    </source>
</evidence>
<reference evidence="4" key="2">
    <citation type="journal article" date="2021" name="PeerJ">
        <title>Extensive microbial diversity within the chicken gut microbiome revealed by metagenomics and culture.</title>
        <authorList>
            <person name="Gilroy R."/>
            <person name="Ravi A."/>
            <person name="Getino M."/>
            <person name="Pursley I."/>
            <person name="Horton D.L."/>
            <person name="Alikhan N.F."/>
            <person name="Baker D."/>
            <person name="Gharbi K."/>
            <person name="Hall N."/>
            <person name="Watson M."/>
            <person name="Adriaenssens E.M."/>
            <person name="Foster-Nyarko E."/>
            <person name="Jarju S."/>
            <person name="Secka A."/>
            <person name="Antonio M."/>
            <person name="Oren A."/>
            <person name="Chaudhuri R.R."/>
            <person name="La Ragione R."/>
            <person name="Hildebrand F."/>
            <person name="Pallen M.J."/>
        </authorList>
    </citation>
    <scope>NUCLEOTIDE SEQUENCE</scope>
    <source>
        <strain evidence="4">D3-1215</strain>
    </source>
</reference>
<sequence length="150" mass="17341">MAIDIVALGKGQRSPECVGKLLDVWEASVRATHHFLTEKDIVRLAPQAEEALRHIETLWVLQDGQSPVGFMGVQERKIEMLFLHPAYIRKGLVRMLVERALRELQVEYVDVNEQNSGAAKFYGRMGFETFNRNEYDNEGNHFPILEMRKR</sequence>
<evidence type="ECO:0000256" key="2">
    <source>
        <dbReference type="ARBA" id="ARBA00023315"/>
    </source>
</evidence>
<dbReference type="AlphaFoldDB" id="A0A9D9HCK8"/>
<dbReference type="GO" id="GO:0016747">
    <property type="term" value="F:acyltransferase activity, transferring groups other than amino-acyl groups"/>
    <property type="evidence" value="ECO:0007669"/>
    <property type="project" value="InterPro"/>
</dbReference>
<evidence type="ECO:0000259" key="3">
    <source>
        <dbReference type="PROSITE" id="PS51186"/>
    </source>
</evidence>
<evidence type="ECO:0000313" key="4">
    <source>
        <dbReference type="EMBL" id="MBO8446596.1"/>
    </source>
</evidence>
<organism evidence="4 5">
    <name type="scientific">Candidatus Enterocola intestinipullorum</name>
    <dbReference type="NCBI Taxonomy" id="2840783"/>
    <lineage>
        <taxon>Bacteria</taxon>
        <taxon>Pseudomonadati</taxon>
        <taxon>Bacteroidota</taxon>
        <taxon>Bacteroidia</taxon>
        <taxon>Bacteroidales</taxon>
        <taxon>Candidatus Enterocola</taxon>
    </lineage>
</organism>
<dbReference type="CDD" id="cd04301">
    <property type="entry name" value="NAT_SF"/>
    <property type="match status" value="1"/>
</dbReference>
<dbReference type="PANTHER" id="PTHR43800">
    <property type="entry name" value="PEPTIDYL-LYSINE N-ACETYLTRANSFERASE YJAB"/>
    <property type="match status" value="1"/>
</dbReference>
<dbReference type="EMBL" id="JADIMR010000033">
    <property type="protein sequence ID" value="MBO8446596.1"/>
    <property type="molecule type" value="Genomic_DNA"/>
</dbReference>